<name>A0A0G1REP8_9BACT</name>
<evidence type="ECO:0000313" key="2">
    <source>
        <dbReference type="Proteomes" id="UP000034607"/>
    </source>
</evidence>
<gene>
    <name evidence="1" type="ORF">UX78_C0016G0002</name>
</gene>
<reference evidence="1 2" key="1">
    <citation type="journal article" date="2015" name="Nature">
        <title>rRNA introns, odd ribosomes, and small enigmatic genomes across a large radiation of phyla.</title>
        <authorList>
            <person name="Brown C.T."/>
            <person name="Hug L.A."/>
            <person name="Thomas B.C."/>
            <person name="Sharon I."/>
            <person name="Castelle C.J."/>
            <person name="Singh A."/>
            <person name="Wilkins M.J."/>
            <person name="Williams K.H."/>
            <person name="Banfield J.F."/>
        </authorList>
    </citation>
    <scope>NUCLEOTIDE SEQUENCE [LARGE SCALE GENOMIC DNA]</scope>
</reference>
<dbReference type="EMBL" id="LCNM01000016">
    <property type="protein sequence ID" value="KKU55784.1"/>
    <property type="molecule type" value="Genomic_DNA"/>
</dbReference>
<dbReference type="Proteomes" id="UP000034607">
    <property type="component" value="Unassembled WGS sequence"/>
</dbReference>
<protein>
    <submittedName>
        <fullName evidence="1">Uncharacterized protein</fullName>
    </submittedName>
</protein>
<accession>A0A0G1REP8</accession>
<comment type="caution">
    <text evidence="1">The sequence shown here is derived from an EMBL/GenBank/DDBJ whole genome shotgun (WGS) entry which is preliminary data.</text>
</comment>
<proteinExistence type="predicted"/>
<organism evidence="1 2">
    <name type="scientific">Candidatus Amesbacteria bacterium GW2011_GWA2_47_11</name>
    <dbReference type="NCBI Taxonomy" id="1618357"/>
    <lineage>
        <taxon>Bacteria</taxon>
        <taxon>Candidatus Amesiibacteriota</taxon>
    </lineage>
</organism>
<evidence type="ECO:0000313" key="1">
    <source>
        <dbReference type="EMBL" id="KKU55784.1"/>
    </source>
</evidence>
<dbReference type="AlphaFoldDB" id="A0A0G1REP8"/>
<sequence length="143" mass="16551">MAQHSKIIIGTQAKAIFIGRLDEDTGIAAYRRLAKLRHIKLVEYTNTPDAAKFLPLFDYAFVSRYLTILEALKAGIAVFAHYNNPIKYDYLTLTPFVKYIHIFSDPLIVNLKIDSEEISQGQKWARTQTWTKLAKGYERLWQK</sequence>